<protein>
    <recommendedName>
        <fullName evidence="4">ABC transporter permease</fullName>
    </recommendedName>
</protein>
<evidence type="ECO:0000313" key="3">
    <source>
        <dbReference type="Proteomes" id="UP001501285"/>
    </source>
</evidence>
<feature type="transmembrane region" description="Helical" evidence="1">
    <location>
        <begin position="448"/>
        <end position="467"/>
    </location>
</feature>
<keyword evidence="3" id="KW-1185">Reference proteome</keyword>
<feature type="transmembrane region" description="Helical" evidence="1">
    <location>
        <begin position="314"/>
        <end position="335"/>
    </location>
</feature>
<feature type="transmembrane region" description="Helical" evidence="1">
    <location>
        <begin position="173"/>
        <end position="195"/>
    </location>
</feature>
<feature type="transmembrane region" description="Helical" evidence="1">
    <location>
        <begin position="287"/>
        <end position="308"/>
    </location>
</feature>
<proteinExistence type="predicted"/>
<evidence type="ECO:0008006" key="4">
    <source>
        <dbReference type="Google" id="ProtNLM"/>
    </source>
</evidence>
<feature type="transmembrane region" description="Helical" evidence="1">
    <location>
        <begin position="356"/>
        <end position="382"/>
    </location>
</feature>
<evidence type="ECO:0000313" key="2">
    <source>
        <dbReference type="EMBL" id="GAA2018073.1"/>
    </source>
</evidence>
<dbReference type="RefSeq" id="WP_343986217.1">
    <property type="nucleotide sequence ID" value="NZ_BAAANB010000001.1"/>
</dbReference>
<gene>
    <name evidence="2" type="ORF">GCM10009740_02140</name>
</gene>
<keyword evidence="1" id="KW-1133">Transmembrane helix</keyword>
<name>A0ABN2TRN4_9MICO</name>
<evidence type="ECO:0000256" key="1">
    <source>
        <dbReference type="SAM" id="Phobius"/>
    </source>
</evidence>
<organism evidence="2 3">
    <name type="scientific">Terrabacter terrae</name>
    <dbReference type="NCBI Taxonomy" id="318434"/>
    <lineage>
        <taxon>Bacteria</taxon>
        <taxon>Bacillati</taxon>
        <taxon>Actinomycetota</taxon>
        <taxon>Actinomycetes</taxon>
        <taxon>Micrococcales</taxon>
        <taxon>Intrasporangiaceae</taxon>
        <taxon>Terrabacter</taxon>
    </lineage>
</organism>
<feature type="transmembrane region" description="Helical" evidence="1">
    <location>
        <begin position="54"/>
        <end position="72"/>
    </location>
</feature>
<feature type="transmembrane region" description="Helical" evidence="1">
    <location>
        <begin position="92"/>
        <end position="112"/>
    </location>
</feature>
<feature type="transmembrane region" description="Helical" evidence="1">
    <location>
        <begin position="388"/>
        <end position="408"/>
    </location>
</feature>
<accession>A0ABN2TRN4</accession>
<reference evidence="2 3" key="1">
    <citation type="journal article" date="2019" name="Int. J. Syst. Evol. Microbiol.">
        <title>The Global Catalogue of Microorganisms (GCM) 10K type strain sequencing project: providing services to taxonomists for standard genome sequencing and annotation.</title>
        <authorList>
            <consortium name="The Broad Institute Genomics Platform"/>
            <consortium name="The Broad Institute Genome Sequencing Center for Infectious Disease"/>
            <person name="Wu L."/>
            <person name="Ma J."/>
        </authorList>
    </citation>
    <scope>NUCLEOTIDE SEQUENCE [LARGE SCALE GENOMIC DNA]</scope>
    <source>
        <strain evidence="2 3">JCM 14283</strain>
    </source>
</reference>
<keyword evidence="1" id="KW-0812">Transmembrane</keyword>
<sequence length="478" mass="50503">MSEREHPTDDTAYDSVEDSLPAVDEVDYDDHDLLGQADWVIGGEAARKARQQGLYAGYVLFLGALVYGVPIVQTVFRTTDATSLGEQLRSPLAIALLVASVAALLGAVVFAGRFRGPVVPPMPWIDLVLQAPLDRALALRRWWRYAAIGGTFVGALGGLTIGGGLAFAHLGGVVTVVVTTVAGTALGVLATRLWLWSQVRSWPGPDRGLSLLWRVPDALRELHSESLRTHSANTSTMAGSALTGNLRTARLALTRPVRHGRTARLRAGRPFTVLVRRDVLGLRRTPGAFLSGLGLTLLGGAIVTWAFTQPAAPSIAATIGLLPLYLGFGAWAEGLRLQADNVGTPSLLGAGEVTEAVAHVAVPTVLTVVVLGGWVAVAAALGSLPVSALLSLWLVLVLLVSGNVLAAFRGSPSFVLRPQTVALWYAVPALTVVVLGSLVAVLTKNGSYTGLSVVSWLVYAVLAWAVSRVRRLTYLHRD</sequence>
<keyword evidence="1" id="KW-0472">Membrane</keyword>
<comment type="caution">
    <text evidence="2">The sequence shown here is derived from an EMBL/GenBank/DDBJ whole genome shotgun (WGS) entry which is preliminary data.</text>
</comment>
<feature type="transmembrane region" description="Helical" evidence="1">
    <location>
        <begin position="420"/>
        <end position="442"/>
    </location>
</feature>
<dbReference type="EMBL" id="BAAANB010000001">
    <property type="protein sequence ID" value="GAA2018073.1"/>
    <property type="molecule type" value="Genomic_DNA"/>
</dbReference>
<feature type="transmembrane region" description="Helical" evidence="1">
    <location>
        <begin position="145"/>
        <end position="167"/>
    </location>
</feature>
<dbReference type="Proteomes" id="UP001501285">
    <property type="component" value="Unassembled WGS sequence"/>
</dbReference>